<gene>
    <name evidence="2" type="ORF">TNIN_151031</name>
</gene>
<comment type="caution">
    <text evidence="2">The sequence shown here is derived from an EMBL/GenBank/DDBJ whole genome shotgun (WGS) entry which is preliminary data.</text>
</comment>
<protein>
    <submittedName>
        <fullName evidence="2">Uncharacterized protein</fullName>
    </submittedName>
</protein>
<proteinExistence type="predicted"/>
<accession>A0A8X6Y3L9</accession>
<evidence type="ECO:0000256" key="1">
    <source>
        <dbReference type="SAM" id="MobiDB-lite"/>
    </source>
</evidence>
<dbReference type="OrthoDB" id="10399827at2759"/>
<name>A0A8X6Y3L9_9ARAC</name>
<dbReference type="Proteomes" id="UP000886998">
    <property type="component" value="Unassembled WGS sequence"/>
</dbReference>
<evidence type="ECO:0000313" key="2">
    <source>
        <dbReference type="EMBL" id="GFY63598.1"/>
    </source>
</evidence>
<feature type="region of interest" description="Disordered" evidence="1">
    <location>
        <begin position="1"/>
        <end position="20"/>
    </location>
</feature>
<reference evidence="2" key="1">
    <citation type="submission" date="2020-08" db="EMBL/GenBank/DDBJ databases">
        <title>Multicomponent nature underlies the extraordinary mechanical properties of spider dragline silk.</title>
        <authorList>
            <person name="Kono N."/>
            <person name="Nakamura H."/>
            <person name="Mori M."/>
            <person name="Yoshida Y."/>
            <person name="Ohtoshi R."/>
            <person name="Malay A.D."/>
            <person name="Moran D.A.P."/>
            <person name="Tomita M."/>
            <person name="Numata K."/>
            <person name="Arakawa K."/>
        </authorList>
    </citation>
    <scope>NUCLEOTIDE SEQUENCE</scope>
</reference>
<keyword evidence="3" id="KW-1185">Reference proteome</keyword>
<dbReference type="EMBL" id="BMAV01014852">
    <property type="protein sequence ID" value="GFY63598.1"/>
    <property type="molecule type" value="Genomic_DNA"/>
</dbReference>
<sequence>MCPEISGRSPSEIPGGNLIRQPDICTSKEALLISDGPEETSRHALHFRMGHSIPSLHKQSSFLSPSQHIICIFKSSWLSPNALRAYQKGIWRPWSIPIHGVVLFFNVLSCCAANKKFLR</sequence>
<dbReference type="AlphaFoldDB" id="A0A8X6Y3L9"/>
<evidence type="ECO:0000313" key="3">
    <source>
        <dbReference type="Proteomes" id="UP000886998"/>
    </source>
</evidence>
<organism evidence="2 3">
    <name type="scientific">Trichonephila inaurata madagascariensis</name>
    <dbReference type="NCBI Taxonomy" id="2747483"/>
    <lineage>
        <taxon>Eukaryota</taxon>
        <taxon>Metazoa</taxon>
        <taxon>Ecdysozoa</taxon>
        <taxon>Arthropoda</taxon>
        <taxon>Chelicerata</taxon>
        <taxon>Arachnida</taxon>
        <taxon>Araneae</taxon>
        <taxon>Araneomorphae</taxon>
        <taxon>Entelegynae</taxon>
        <taxon>Araneoidea</taxon>
        <taxon>Nephilidae</taxon>
        <taxon>Trichonephila</taxon>
        <taxon>Trichonephila inaurata</taxon>
    </lineage>
</organism>